<evidence type="ECO:0000256" key="3">
    <source>
        <dbReference type="ARBA" id="ARBA00022448"/>
    </source>
</evidence>
<dbReference type="SUPFAM" id="SSF56954">
    <property type="entry name" value="Outer membrane efflux proteins (OEP)"/>
    <property type="match status" value="1"/>
</dbReference>
<proteinExistence type="inferred from homology"/>
<dbReference type="AlphaFoldDB" id="A0AAN4W0E1"/>
<evidence type="ECO:0000256" key="7">
    <source>
        <dbReference type="ARBA" id="ARBA00023237"/>
    </source>
</evidence>
<keyword evidence="9" id="KW-1185">Reference proteome</keyword>
<evidence type="ECO:0000256" key="2">
    <source>
        <dbReference type="ARBA" id="ARBA00007613"/>
    </source>
</evidence>
<evidence type="ECO:0000256" key="6">
    <source>
        <dbReference type="ARBA" id="ARBA00023136"/>
    </source>
</evidence>
<evidence type="ECO:0000256" key="1">
    <source>
        <dbReference type="ARBA" id="ARBA00004442"/>
    </source>
</evidence>
<dbReference type="Pfam" id="PF02321">
    <property type="entry name" value="OEP"/>
    <property type="match status" value="2"/>
</dbReference>
<keyword evidence="6" id="KW-0472">Membrane</keyword>
<dbReference type="InterPro" id="IPR051906">
    <property type="entry name" value="TolC-like"/>
</dbReference>
<comment type="caution">
    <text evidence="8">The sequence shown here is derived from an EMBL/GenBank/DDBJ whole genome shotgun (WGS) entry which is preliminary data.</text>
</comment>
<dbReference type="EMBL" id="BQKE01000002">
    <property type="protein sequence ID" value="GJM62827.1"/>
    <property type="molecule type" value="Genomic_DNA"/>
</dbReference>
<evidence type="ECO:0000256" key="5">
    <source>
        <dbReference type="ARBA" id="ARBA00022692"/>
    </source>
</evidence>
<dbReference type="PANTHER" id="PTHR30026:SF21">
    <property type="entry name" value="SLR1270 PROTEIN"/>
    <property type="match status" value="1"/>
</dbReference>
<comment type="subcellular location">
    <subcellularLocation>
        <location evidence="1">Cell outer membrane</location>
    </subcellularLocation>
</comment>
<sequence length="494" mass="57182">MKKFLKIIFSLFFLMQLNQGRAQQDTLSIIPTPLEAIGSGESVQPFSLDEFYQLILQYHPIVKQSRYLSPLAQEEIRYARGSFDPKAQAKLKQKVFEDKNYYQLLDAYVSVPTWFNVDFKAGFERAEGLYVNPESSTPDAGLMYAGVSVPIGKGLVMDARRLTLRQAQINQQAAEAEQLKAINKVLLSAAKDYWQWYLSYRNLQVAEEIFQLSDERFRAVRQAVLNGDEAPIDSVQAFINFQQREVTYMEARIGFVNSSLLVSNYLWNENEEPLEMDGSLYPVYEDLLEGYQSEEFLAQLMMLASQRHPDLVKLDAKARNLILDKKMAVENLKPELNINYNIINQTLGFENELGQNVFNNNYKWGFDFSFPILLRKERAKLKMTKIKMEQVDFDRRQREKEIDTEVLSIYNELVNTNRLIEIQRAMVENYTTLLNGEQAMFEAGESSLFLVNTRESQLLEANQKLLKLEVQLEKDKALLLWAAGVEELNFYSVQ</sequence>
<keyword evidence="5" id="KW-0812">Transmembrane</keyword>
<accession>A0AAN4W0E1</accession>
<dbReference type="Gene3D" id="1.20.1600.10">
    <property type="entry name" value="Outer membrane efflux proteins (OEP)"/>
    <property type="match status" value="1"/>
</dbReference>
<evidence type="ECO:0000256" key="4">
    <source>
        <dbReference type="ARBA" id="ARBA00022452"/>
    </source>
</evidence>
<keyword evidence="7" id="KW-0998">Cell outer membrane</keyword>
<keyword evidence="4" id="KW-1134">Transmembrane beta strand</keyword>
<evidence type="ECO:0000313" key="8">
    <source>
        <dbReference type="EMBL" id="GJM62827.1"/>
    </source>
</evidence>
<organism evidence="8 9">
    <name type="scientific">Persicobacter diffluens</name>
    <dbReference type="NCBI Taxonomy" id="981"/>
    <lineage>
        <taxon>Bacteria</taxon>
        <taxon>Pseudomonadati</taxon>
        <taxon>Bacteroidota</taxon>
        <taxon>Cytophagia</taxon>
        <taxon>Cytophagales</taxon>
        <taxon>Persicobacteraceae</taxon>
        <taxon>Persicobacter</taxon>
    </lineage>
</organism>
<protein>
    <submittedName>
        <fullName evidence="8">Transporter</fullName>
    </submittedName>
</protein>
<keyword evidence="3" id="KW-0813">Transport</keyword>
<dbReference type="InterPro" id="IPR003423">
    <property type="entry name" value="OMP_efflux"/>
</dbReference>
<comment type="similarity">
    <text evidence="2">Belongs to the outer membrane factor (OMF) (TC 1.B.17) family.</text>
</comment>
<dbReference type="RefSeq" id="WP_338238061.1">
    <property type="nucleotide sequence ID" value="NZ_BQKE01000002.1"/>
</dbReference>
<dbReference type="GO" id="GO:0009279">
    <property type="term" value="C:cell outer membrane"/>
    <property type="evidence" value="ECO:0007669"/>
    <property type="project" value="UniProtKB-SubCell"/>
</dbReference>
<gene>
    <name evidence="8" type="ORF">PEDI_33790</name>
</gene>
<evidence type="ECO:0000313" key="9">
    <source>
        <dbReference type="Proteomes" id="UP001310022"/>
    </source>
</evidence>
<dbReference type="GO" id="GO:0015562">
    <property type="term" value="F:efflux transmembrane transporter activity"/>
    <property type="evidence" value="ECO:0007669"/>
    <property type="project" value="InterPro"/>
</dbReference>
<dbReference type="GO" id="GO:0015288">
    <property type="term" value="F:porin activity"/>
    <property type="evidence" value="ECO:0007669"/>
    <property type="project" value="TreeGrafter"/>
</dbReference>
<dbReference type="PANTHER" id="PTHR30026">
    <property type="entry name" value="OUTER MEMBRANE PROTEIN TOLC"/>
    <property type="match status" value="1"/>
</dbReference>
<name>A0AAN4W0E1_9BACT</name>
<dbReference type="Proteomes" id="UP001310022">
    <property type="component" value="Unassembled WGS sequence"/>
</dbReference>
<dbReference type="GO" id="GO:1990281">
    <property type="term" value="C:efflux pump complex"/>
    <property type="evidence" value="ECO:0007669"/>
    <property type="project" value="TreeGrafter"/>
</dbReference>
<reference evidence="8 9" key="1">
    <citation type="submission" date="2021-12" db="EMBL/GenBank/DDBJ databases">
        <title>Genome sequencing of bacteria with rrn-lacking chromosome and rrn-plasmid.</title>
        <authorList>
            <person name="Anda M."/>
            <person name="Iwasaki W."/>
        </authorList>
    </citation>
    <scope>NUCLEOTIDE SEQUENCE [LARGE SCALE GENOMIC DNA]</scope>
    <source>
        <strain evidence="8 9">NBRC 15940</strain>
    </source>
</reference>